<name>A0A3B0TCV7_9ZZZZ</name>
<dbReference type="InterPro" id="IPR020550">
    <property type="entry name" value="Inositol_monophosphatase_CS"/>
</dbReference>
<evidence type="ECO:0000256" key="4">
    <source>
        <dbReference type="ARBA" id="ARBA00013106"/>
    </source>
</evidence>
<evidence type="ECO:0000256" key="1">
    <source>
        <dbReference type="ARBA" id="ARBA00001033"/>
    </source>
</evidence>
<dbReference type="FunFam" id="3.30.540.10:FF:000003">
    <property type="entry name" value="Inositol-1-monophosphatase"/>
    <property type="match status" value="1"/>
</dbReference>
<comment type="catalytic activity">
    <reaction evidence="1">
        <text>a myo-inositol phosphate + H2O = myo-inositol + phosphate</text>
        <dbReference type="Rhea" id="RHEA:24056"/>
        <dbReference type="ChEBI" id="CHEBI:15377"/>
        <dbReference type="ChEBI" id="CHEBI:17268"/>
        <dbReference type="ChEBI" id="CHEBI:43474"/>
        <dbReference type="ChEBI" id="CHEBI:84139"/>
        <dbReference type="EC" id="3.1.3.25"/>
    </reaction>
</comment>
<keyword evidence="5" id="KW-0479">Metal-binding</keyword>
<dbReference type="PANTHER" id="PTHR20854">
    <property type="entry name" value="INOSITOL MONOPHOSPHATASE"/>
    <property type="match status" value="1"/>
</dbReference>
<dbReference type="GO" id="GO:0007165">
    <property type="term" value="P:signal transduction"/>
    <property type="evidence" value="ECO:0007669"/>
    <property type="project" value="TreeGrafter"/>
</dbReference>
<dbReference type="PRINTS" id="PR00377">
    <property type="entry name" value="IMPHPHTASES"/>
</dbReference>
<dbReference type="CDD" id="cd01639">
    <property type="entry name" value="IMPase"/>
    <property type="match status" value="1"/>
</dbReference>
<dbReference type="GO" id="GO:0046854">
    <property type="term" value="P:phosphatidylinositol phosphate biosynthetic process"/>
    <property type="evidence" value="ECO:0007669"/>
    <property type="project" value="InterPro"/>
</dbReference>
<evidence type="ECO:0000256" key="6">
    <source>
        <dbReference type="ARBA" id="ARBA00022801"/>
    </source>
</evidence>
<dbReference type="GO" id="GO:0006020">
    <property type="term" value="P:inositol metabolic process"/>
    <property type="evidence" value="ECO:0007669"/>
    <property type="project" value="TreeGrafter"/>
</dbReference>
<dbReference type="InterPro" id="IPR020583">
    <property type="entry name" value="Inositol_monoP_metal-BS"/>
</dbReference>
<protein>
    <recommendedName>
        <fullName evidence="4">inositol-phosphate phosphatase</fullName>
        <ecNumber evidence="4">3.1.3.25</ecNumber>
    </recommendedName>
</protein>
<evidence type="ECO:0000256" key="5">
    <source>
        <dbReference type="ARBA" id="ARBA00022723"/>
    </source>
</evidence>
<evidence type="ECO:0000256" key="3">
    <source>
        <dbReference type="ARBA" id="ARBA00009759"/>
    </source>
</evidence>
<evidence type="ECO:0000313" key="8">
    <source>
        <dbReference type="EMBL" id="VAW04776.1"/>
    </source>
</evidence>
<dbReference type="PROSITE" id="PS00630">
    <property type="entry name" value="IMP_2"/>
    <property type="match status" value="1"/>
</dbReference>
<dbReference type="Gene3D" id="3.40.190.80">
    <property type="match status" value="1"/>
</dbReference>
<evidence type="ECO:0000256" key="7">
    <source>
        <dbReference type="ARBA" id="ARBA00022842"/>
    </source>
</evidence>
<dbReference type="GO" id="GO:0008934">
    <property type="term" value="F:inositol monophosphate 1-phosphatase activity"/>
    <property type="evidence" value="ECO:0007669"/>
    <property type="project" value="InterPro"/>
</dbReference>
<dbReference type="EMBL" id="UOEJ01000197">
    <property type="protein sequence ID" value="VAW04776.1"/>
    <property type="molecule type" value="Genomic_DNA"/>
</dbReference>
<proteinExistence type="inferred from homology"/>
<dbReference type="GO" id="GO:0046872">
    <property type="term" value="F:metal ion binding"/>
    <property type="evidence" value="ECO:0007669"/>
    <property type="project" value="UniProtKB-KW"/>
</dbReference>
<dbReference type="EC" id="3.1.3.25" evidence="4"/>
<reference evidence="8" key="1">
    <citation type="submission" date="2018-06" db="EMBL/GenBank/DDBJ databases">
        <authorList>
            <person name="Zhirakovskaya E."/>
        </authorList>
    </citation>
    <scope>NUCLEOTIDE SEQUENCE</scope>
</reference>
<sequence>MALKSAVINVMEMAAQKAGRKLNRDFGEVEHLQVSRKGPADFVSSADLKAEKIIKQELFKARPNIAFLLEEEGEVNLGDGSGRWIVDPLDGTTNFLHGIPHFCISIALEQNGEITAGLIYNPITDETYWAEKGRGAFLNDRKIRVSARRDMKYSLLATGIPFHGTRGHKSFIHNMENIMGEVSGIRRFGSAALDLAYVAAGKYEGFWEENLNKWDIAAGILLVREAGGSVTTFTGKNKAYETGEILATNGVIHGPLTRLLAQGRKAAKEAQQKT</sequence>
<comment type="cofactor">
    <cofactor evidence="2">
        <name>Mg(2+)</name>
        <dbReference type="ChEBI" id="CHEBI:18420"/>
    </cofactor>
</comment>
<dbReference type="SUPFAM" id="SSF56655">
    <property type="entry name" value="Carbohydrate phosphatase"/>
    <property type="match status" value="1"/>
</dbReference>
<dbReference type="PROSITE" id="PS00629">
    <property type="entry name" value="IMP_1"/>
    <property type="match status" value="1"/>
</dbReference>
<gene>
    <name evidence="8" type="ORF">MNBD_ALPHA01-1751</name>
</gene>
<dbReference type="AlphaFoldDB" id="A0A3B0TCV7"/>
<dbReference type="Gene3D" id="3.30.540.10">
    <property type="entry name" value="Fructose-1,6-Bisphosphatase, subunit A, domain 1"/>
    <property type="match status" value="1"/>
</dbReference>
<dbReference type="PANTHER" id="PTHR20854:SF4">
    <property type="entry name" value="INOSITOL-1-MONOPHOSPHATASE-RELATED"/>
    <property type="match status" value="1"/>
</dbReference>
<dbReference type="PRINTS" id="PR01959">
    <property type="entry name" value="SBIMPHPHTASE"/>
</dbReference>
<keyword evidence="7" id="KW-0460">Magnesium</keyword>
<keyword evidence="6 8" id="KW-0378">Hydrolase</keyword>
<dbReference type="InterPro" id="IPR022337">
    <property type="entry name" value="Inositol_monophosphatase_SuhB"/>
</dbReference>
<accession>A0A3B0TCV7</accession>
<organism evidence="8">
    <name type="scientific">hydrothermal vent metagenome</name>
    <dbReference type="NCBI Taxonomy" id="652676"/>
    <lineage>
        <taxon>unclassified sequences</taxon>
        <taxon>metagenomes</taxon>
        <taxon>ecological metagenomes</taxon>
    </lineage>
</organism>
<dbReference type="InterPro" id="IPR033942">
    <property type="entry name" value="IMPase"/>
</dbReference>
<dbReference type="InterPro" id="IPR000760">
    <property type="entry name" value="Inositol_monophosphatase-like"/>
</dbReference>
<dbReference type="Pfam" id="PF00459">
    <property type="entry name" value="Inositol_P"/>
    <property type="match status" value="1"/>
</dbReference>
<comment type="similarity">
    <text evidence="3">Belongs to the inositol monophosphatase superfamily.</text>
</comment>
<evidence type="ECO:0000256" key="2">
    <source>
        <dbReference type="ARBA" id="ARBA00001946"/>
    </source>
</evidence>